<evidence type="ECO:0000256" key="1">
    <source>
        <dbReference type="SAM" id="SignalP"/>
    </source>
</evidence>
<dbReference type="AlphaFoldDB" id="A0A062UIJ0"/>
<dbReference type="InterPro" id="IPR018673">
    <property type="entry name" value="DUF2141"/>
</dbReference>
<proteinExistence type="predicted"/>
<name>A0A062UIJ0_9PROT</name>
<dbReference type="Pfam" id="PF09912">
    <property type="entry name" value="DUF2141"/>
    <property type="match status" value="1"/>
</dbReference>
<evidence type="ECO:0000313" key="3">
    <source>
        <dbReference type="Proteomes" id="UP000027037"/>
    </source>
</evidence>
<keyword evidence="1" id="KW-0732">Signal</keyword>
<dbReference type="EMBL" id="AWFF01000024">
    <property type="protein sequence ID" value="KCZ56404.1"/>
    <property type="molecule type" value="Genomic_DNA"/>
</dbReference>
<gene>
    <name evidence="2" type="ORF">HY29_08920</name>
</gene>
<sequence length="139" mass="14881">MIRNTLISALFATCFLPAAAAAADLSVDVKGVRKAEGELHVALFEEAGWGDNQAAQTKIMPSTGEDVTLVFEDLQPGRYGIKMFHDVDGDGELKRSMIGIPAEPYGFSNDAPVKFGPPSFDSAAFEVTEDGTVQTITLR</sequence>
<dbReference type="eggNOG" id="COG4704">
    <property type="taxonomic scope" value="Bacteria"/>
</dbReference>
<accession>A0A062UIJ0</accession>
<dbReference type="OrthoDB" id="9788332at2"/>
<comment type="caution">
    <text evidence="2">The sequence shown here is derived from an EMBL/GenBank/DDBJ whole genome shotgun (WGS) entry which is preliminary data.</text>
</comment>
<reference evidence="2 3" key="1">
    <citation type="journal article" date="2014" name="Antonie Van Leeuwenhoek">
        <title>Hyphomonas beringensis sp. nov. and Hyphomonas chukchiensis sp. nov., isolated from surface seawater of the Bering Sea and Chukchi Sea.</title>
        <authorList>
            <person name="Li C."/>
            <person name="Lai Q."/>
            <person name="Li G."/>
            <person name="Dong C."/>
            <person name="Wang J."/>
            <person name="Liao Y."/>
            <person name="Shao Z."/>
        </authorList>
    </citation>
    <scope>NUCLEOTIDE SEQUENCE [LARGE SCALE GENOMIC DNA]</scope>
    <source>
        <strain evidence="2 3">25B14_1</strain>
    </source>
</reference>
<dbReference type="PATRIC" id="fig|1280946.3.peg.579"/>
<evidence type="ECO:0000313" key="2">
    <source>
        <dbReference type="EMBL" id="KCZ56404.1"/>
    </source>
</evidence>
<feature type="signal peptide" evidence="1">
    <location>
        <begin position="1"/>
        <end position="22"/>
    </location>
</feature>
<protein>
    <recommendedName>
        <fullName evidence="4">DUF2141 domain-containing protein</fullName>
    </recommendedName>
</protein>
<evidence type="ECO:0008006" key="4">
    <source>
        <dbReference type="Google" id="ProtNLM"/>
    </source>
</evidence>
<dbReference type="RefSeq" id="WP_051601072.1">
    <property type="nucleotide sequence ID" value="NZ_AWFF01000024.1"/>
</dbReference>
<organism evidence="2 3">
    <name type="scientific">Hyphomonas beringensis</name>
    <dbReference type="NCBI Taxonomy" id="1280946"/>
    <lineage>
        <taxon>Bacteria</taxon>
        <taxon>Pseudomonadati</taxon>
        <taxon>Pseudomonadota</taxon>
        <taxon>Alphaproteobacteria</taxon>
        <taxon>Hyphomonadales</taxon>
        <taxon>Hyphomonadaceae</taxon>
        <taxon>Hyphomonas</taxon>
    </lineage>
</organism>
<dbReference type="STRING" id="1280946.HY29_08920"/>
<feature type="chain" id="PRO_5001614604" description="DUF2141 domain-containing protein" evidence="1">
    <location>
        <begin position="23"/>
        <end position="139"/>
    </location>
</feature>
<dbReference type="Proteomes" id="UP000027037">
    <property type="component" value="Unassembled WGS sequence"/>
</dbReference>
<keyword evidence="3" id="KW-1185">Reference proteome</keyword>